<evidence type="ECO:0000256" key="2">
    <source>
        <dbReference type="ARBA" id="ARBA00022448"/>
    </source>
</evidence>
<organism evidence="5 6">
    <name type="scientific">Micromonospora humidisoli</name>
    <dbReference type="NCBI Taxonomy" id="2807622"/>
    <lineage>
        <taxon>Bacteria</taxon>
        <taxon>Bacillati</taxon>
        <taxon>Actinomycetota</taxon>
        <taxon>Actinomycetes</taxon>
        <taxon>Micromonosporales</taxon>
        <taxon>Micromonosporaceae</taxon>
        <taxon>Micromonospora</taxon>
    </lineage>
</organism>
<keyword evidence="4" id="KW-0812">Transmembrane</keyword>
<dbReference type="InterPro" id="IPR050490">
    <property type="entry name" value="Bact_solute-bd_prot1"/>
</dbReference>
<comment type="similarity">
    <text evidence="1">Belongs to the bacterial solute-binding protein 1 family.</text>
</comment>
<keyword evidence="2" id="KW-0813">Transport</keyword>
<dbReference type="Proteomes" id="UP000809587">
    <property type="component" value="Unassembled WGS sequence"/>
</dbReference>
<accession>A0ABS2J5E5</accession>
<dbReference type="Gene3D" id="3.40.190.10">
    <property type="entry name" value="Periplasmic binding protein-like II"/>
    <property type="match status" value="2"/>
</dbReference>
<protein>
    <submittedName>
        <fullName evidence="5">Extracellular solute-binding protein</fullName>
    </submittedName>
</protein>
<evidence type="ECO:0000313" key="6">
    <source>
        <dbReference type="Proteomes" id="UP000809587"/>
    </source>
</evidence>
<sequence length="456" mass="50784">MTDRQPHRVRSATLRRLRVPSAFLFGLVAGTVLGVLGTVAWYVAPRGADLEPGDLVLLSGRDTSIDQQRRKLIERWNETNPRNQARLEETTVSADQQRSEMVAIAQAQAAGRTENPVRDIDIYNLDVTFTAEFAAAGYLRQVDESRLSAGYLDQFVPEALATGRYQGTLWALPFNTDAGLLYYRTDLLGVPGDLPGQRRFDWHTIIERSQALTAPAGRTGPTMGYTGQFGPYEGLTVNGMELIWDGGVERLVDESTNRVIFQRQEWERRLREVAAARGKGLLAGDAFGVPGDELRSLDDFGGGRALFMRNWPVNYPRLDTPDGMSTPRVPFQVTRLPGPSALGGQNLAVAKQSKQPRAAQALIEFLTSRESQTQLFERGGFAPTRNDVYADEDLRSRFPYLALLAEAVREARVRPRVPYYFSFSEVFRKGVRTALEGNGALPEDFEARLNDALRGR</sequence>
<evidence type="ECO:0000313" key="5">
    <source>
        <dbReference type="EMBL" id="MBM7081777.1"/>
    </source>
</evidence>
<dbReference type="PANTHER" id="PTHR43649:SF34">
    <property type="entry name" value="ABC TRANSPORTER PERIPLASMIC-BINDING PROTEIN YCJN-RELATED"/>
    <property type="match status" value="1"/>
</dbReference>
<evidence type="ECO:0000256" key="3">
    <source>
        <dbReference type="ARBA" id="ARBA00022729"/>
    </source>
</evidence>
<dbReference type="PANTHER" id="PTHR43649">
    <property type="entry name" value="ARABINOSE-BINDING PROTEIN-RELATED"/>
    <property type="match status" value="1"/>
</dbReference>
<keyword evidence="3" id="KW-0732">Signal</keyword>
<keyword evidence="6" id="KW-1185">Reference proteome</keyword>
<feature type="transmembrane region" description="Helical" evidence="4">
    <location>
        <begin position="21"/>
        <end position="44"/>
    </location>
</feature>
<name>A0ABS2J5E5_9ACTN</name>
<gene>
    <name evidence="5" type="ORF">JQN84_04360</name>
</gene>
<dbReference type="InterPro" id="IPR006059">
    <property type="entry name" value="SBP"/>
</dbReference>
<dbReference type="EMBL" id="JAFEUO010000001">
    <property type="protein sequence ID" value="MBM7081777.1"/>
    <property type="molecule type" value="Genomic_DNA"/>
</dbReference>
<dbReference type="SUPFAM" id="SSF53850">
    <property type="entry name" value="Periplasmic binding protein-like II"/>
    <property type="match status" value="1"/>
</dbReference>
<evidence type="ECO:0000256" key="4">
    <source>
        <dbReference type="SAM" id="Phobius"/>
    </source>
</evidence>
<dbReference type="RefSeq" id="WP_204957054.1">
    <property type="nucleotide sequence ID" value="NZ_JAFEUO010000001.1"/>
</dbReference>
<keyword evidence="4" id="KW-1133">Transmembrane helix</keyword>
<reference evidence="5 6" key="1">
    <citation type="submission" date="2021-02" db="EMBL/GenBank/DDBJ databases">
        <authorList>
            <person name="Lee D.-H."/>
        </authorList>
    </citation>
    <scope>NUCLEOTIDE SEQUENCE [LARGE SCALE GENOMIC DNA]</scope>
    <source>
        <strain evidence="5 6">MMS20-R2-29</strain>
    </source>
</reference>
<evidence type="ECO:0000256" key="1">
    <source>
        <dbReference type="ARBA" id="ARBA00008520"/>
    </source>
</evidence>
<dbReference type="Pfam" id="PF13416">
    <property type="entry name" value="SBP_bac_8"/>
    <property type="match status" value="1"/>
</dbReference>
<keyword evidence="4" id="KW-0472">Membrane</keyword>
<proteinExistence type="inferred from homology"/>
<comment type="caution">
    <text evidence="5">The sequence shown here is derived from an EMBL/GenBank/DDBJ whole genome shotgun (WGS) entry which is preliminary data.</text>
</comment>